<protein>
    <recommendedName>
        <fullName evidence="8 9">Large ribosomal subunit protein uL1</fullName>
    </recommendedName>
</protein>
<dbReference type="InterPro" id="IPR005878">
    <property type="entry name" value="Ribosom_uL1_bac-type"/>
</dbReference>
<evidence type="ECO:0000256" key="8">
    <source>
        <dbReference type="ARBA" id="ARBA00035241"/>
    </source>
</evidence>
<evidence type="ECO:0000256" key="2">
    <source>
        <dbReference type="ARBA" id="ARBA00022491"/>
    </source>
</evidence>
<evidence type="ECO:0000256" key="4">
    <source>
        <dbReference type="ARBA" id="ARBA00022845"/>
    </source>
</evidence>
<dbReference type="HAMAP" id="MF_01318_B">
    <property type="entry name" value="Ribosomal_uL1_B"/>
    <property type="match status" value="1"/>
</dbReference>
<evidence type="ECO:0000256" key="5">
    <source>
        <dbReference type="ARBA" id="ARBA00022884"/>
    </source>
</evidence>
<evidence type="ECO:0000256" key="10">
    <source>
        <dbReference type="RuleBase" id="RU000659"/>
    </source>
</evidence>
<evidence type="ECO:0000256" key="7">
    <source>
        <dbReference type="ARBA" id="ARBA00023274"/>
    </source>
</evidence>
<reference evidence="11 12" key="1">
    <citation type="journal article" date="2009" name="Curr. Microbiol.">
        <title>Molecular cloning and expression of a novel cholinephosphotransferase involved in glycoglycerophospholipid biosynthesis of Mycoplasma fermentans.</title>
        <authorList>
            <person name="Ishida N."/>
            <person name="Irikura D."/>
            <person name="Matsuda K."/>
            <person name="Sato S."/>
            <person name="Asano K."/>
        </authorList>
    </citation>
    <scope>NUCLEOTIDE SEQUENCE [LARGE SCALE GENOMIC DNA]</scope>
    <source>
        <strain evidence="12">ATCC 19989 / NBRC 14854 / NCTC 10117 / PG18</strain>
    </source>
</reference>
<dbReference type="CDD" id="cd00403">
    <property type="entry name" value="Ribosomal_L1"/>
    <property type="match status" value="1"/>
</dbReference>
<dbReference type="eggNOG" id="COG0081">
    <property type="taxonomic scope" value="Bacteria"/>
</dbReference>
<comment type="function">
    <text evidence="9">Binds directly to 23S rRNA. The L1 stalk is quite mobile in the ribosome, and is involved in E site tRNA release.</text>
</comment>
<evidence type="ECO:0000256" key="6">
    <source>
        <dbReference type="ARBA" id="ARBA00022980"/>
    </source>
</evidence>
<accession>C4XFN5</accession>
<dbReference type="GO" id="GO:0006412">
    <property type="term" value="P:translation"/>
    <property type="evidence" value="ECO:0007669"/>
    <property type="project" value="UniProtKB-UniRule"/>
</dbReference>
<comment type="function">
    <text evidence="9">Protein L1 is also a translational repressor protein, it controls the translation of the L11 operon by binding to its mRNA.</text>
</comment>
<dbReference type="SUPFAM" id="SSF56808">
    <property type="entry name" value="Ribosomal protein L1"/>
    <property type="match status" value="1"/>
</dbReference>
<dbReference type="Gene3D" id="3.40.50.790">
    <property type="match status" value="1"/>
</dbReference>
<organism evidence="11 12">
    <name type="scientific">Mycoplasmopsis fermentans (strain ATCC 19989 / NBRC 14854 / NCTC 10117 / PG18)</name>
    <name type="common">Mycoplasma fermentans</name>
    <dbReference type="NCBI Taxonomy" id="496833"/>
    <lineage>
        <taxon>Bacteria</taxon>
        <taxon>Bacillati</taxon>
        <taxon>Mycoplasmatota</taxon>
        <taxon>Mycoplasmoidales</taxon>
        <taxon>Metamycoplasmataceae</taxon>
        <taxon>Mycoplasmopsis</taxon>
    </lineage>
</organism>
<dbReference type="HOGENOM" id="CLU_062853_0_0_14"/>
<evidence type="ECO:0000313" key="12">
    <source>
        <dbReference type="Proteomes" id="UP000006810"/>
    </source>
</evidence>
<dbReference type="KEGG" id="mfp:MBIO_0692"/>
<comment type="similarity">
    <text evidence="1 9 10">Belongs to the universal ribosomal protein uL1 family.</text>
</comment>
<dbReference type="InterPro" id="IPR028364">
    <property type="entry name" value="Ribosomal_uL1/biogenesis"/>
</dbReference>
<dbReference type="Proteomes" id="UP000006810">
    <property type="component" value="Chromosome"/>
</dbReference>
<dbReference type="GO" id="GO:0000049">
    <property type="term" value="F:tRNA binding"/>
    <property type="evidence" value="ECO:0007669"/>
    <property type="project" value="UniProtKB-KW"/>
</dbReference>
<dbReference type="PANTHER" id="PTHR36427:SF3">
    <property type="entry name" value="LARGE RIBOSOMAL SUBUNIT PROTEIN UL1M"/>
    <property type="match status" value="1"/>
</dbReference>
<proteinExistence type="inferred from homology"/>
<dbReference type="GO" id="GO:0019843">
    <property type="term" value="F:rRNA binding"/>
    <property type="evidence" value="ECO:0007669"/>
    <property type="project" value="UniProtKB-UniRule"/>
</dbReference>
<dbReference type="NCBIfam" id="TIGR01169">
    <property type="entry name" value="rplA_bact"/>
    <property type="match status" value="1"/>
</dbReference>
<keyword evidence="2 9" id="KW-0678">Repressor</keyword>
<dbReference type="FunFam" id="3.40.50.790:FF:000001">
    <property type="entry name" value="50S ribosomal protein L1"/>
    <property type="match status" value="1"/>
</dbReference>
<keyword evidence="6 9" id="KW-0689">Ribosomal protein</keyword>
<evidence type="ECO:0000256" key="3">
    <source>
        <dbReference type="ARBA" id="ARBA00022730"/>
    </source>
</evidence>
<dbReference type="AlphaFoldDB" id="C4XFN5"/>
<dbReference type="PIRSF" id="PIRSF002155">
    <property type="entry name" value="Ribosomal_L1"/>
    <property type="match status" value="1"/>
</dbReference>
<dbReference type="EMBL" id="AP009608">
    <property type="protein sequence ID" value="BAH69957.1"/>
    <property type="molecule type" value="Genomic_DNA"/>
</dbReference>
<dbReference type="Gene3D" id="3.30.190.20">
    <property type="match status" value="1"/>
</dbReference>
<dbReference type="Pfam" id="PF00687">
    <property type="entry name" value="Ribosomal_L1"/>
    <property type="match status" value="1"/>
</dbReference>
<dbReference type="GO" id="GO:0015934">
    <property type="term" value="C:large ribosomal subunit"/>
    <property type="evidence" value="ECO:0007669"/>
    <property type="project" value="InterPro"/>
</dbReference>
<keyword evidence="9" id="KW-0820">tRNA-binding</keyword>
<keyword evidence="3 9" id="KW-0699">rRNA-binding</keyword>
<evidence type="ECO:0000256" key="9">
    <source>
        <dbReference type="HAMAP-Rule" id="MF_01318"/>
    </source>
</evidence>
<evidence type="ECO:0000256" key="1">
    <source>
        <dbReference type="ARBA" id="ARBA00010531"/>
    </source>
</evidence>
<keyword evidence="4 9" id="KW-0810">Translation regulation</keyword>
<evidence type="ECO:0000313" key="11">
    <source>
        <dbReference type="EMBL" id="BAH69957.1"/>
    </source>
</evidence>
<dbReference type="InterPro" id="IPR023674">
    <property type="entry name" value="Ribosomal_uL1-like"/>
</dbReference>
<keyword evidence="5 9" id="KW-0694">RNA-binding</keyword>
<dbReference type="GO" id="GO:0006417">
    <property type="term" value="P:regulation of translation"/>
    <property type="evidence" value="ECO:0007669"/>
    <property type="project" value="UniProtKB-KW"/>
</dbReference>
<dbReference type="InterPro" id="IPR023673">
    <property type="entry name" value="Ribosomal_uL1_CS"/>
</dbReference>
<keyword evidence="12" id="KW-1185">Reference proteome</keyword>
<comment type="subunit">
    <text evidence="9">Part of the 50S ribosomal subunit.</text>
</comment>
<dbReference type="InterPro" id="IPR016095">
    <property type="entry name" value="Ribosomal_uL1_3-a/b-sand"/>
</dbReference>
<keyword evidence="7 9" id="KW-0687">Ribonucleoprotein</keyword>
<sequence length="232" mass="25209">MMSLKGGKKIRNARESFDKTVAYDLKEALEIVKRTSFTKFVPTVELVFKLNLDVRKADQQLRGSVLLPNGTGKSVRVLVVSNNPAIQKSSKAAGADIVVDGPALEQKIKEDEFDFDVMVADPSMMPLLGKYGKKLGPKGLMPNPKTGTVTPTPDKTVAELKKGKANYRTDKAGIVHTIIGKLNMTTDQLAENAQTIINLIKKLKPATVKGAYMQNLVVTSTMGPGVKVKIEK</sequence>
<dbReference type="PANTHER" id="PTHR36427">
    <property type="entry name" value="54S RIBOSOMAL PROTEIN L1, MITOCHONDRIAL"/>
    <property type="match status" value="1"/>
</dbReference>
<name>C4XFN5_MYCFP</name>
<dbReference type="GO" id="GO:0003735">
    <property type="term" value="F:structural constituent of ribosome"/>
    <property type="evidence" value="ECO:0007669"/>
    <property type="project" value="InterPro"/>
</dbReference>
<dbReference type="InterPro" id="IPR002143">
    <property type="entry name" value="Ribosomal_uL1"/>
</dbReference>
<gene>
    <name evidence="9" type="primary">rplA</name>
    <name evidence="11" type="ordered locus">MBIO_0692</name>
</gene>
<dbReference type="PATRIC" id="fig|496833.3.peg.285"/>
<dbReference type="PROSITE" id="PS01199">
    <property type="entry name" value="RIBOSOMAL_L1"/>
    <property type="match status" value="1"/>
</dbReference>